<sequence length="617" mass="67295">MGLFSLDRTGRSRFATNGERTPLLSPHTSTRTDLLSDSEDKSENTSCTSTSERLQGLASAPSIKNHQRAQYADRNSCNSSTGSDTLQPEVEQSEKPASWSSLPKKGQLAILTLARLSEGLTQSSLQAYLFHQLSSFNPSLPASSVSAQVGIMLGIFPAAQFFTSTWWGRLADAGYMGRKRVLLIGLMGSMISYLAFGFSRSLATAAICRVFGGLLNCNVGVMSTIISDIIVDKKFQSRAFLLLPMCFNVGVIIGPIMGGSLADPVHNFPHIFGKGSILGGEEGVWWMQNWPFALPNILSSIFIFMSFLAVFFGLDETHEITRHRYDLGRDLGRKIAQRISQQRPEYSHPSTRASDENCADQDTSLVSAPPNPASSQISFKSKLRENAGFKKILTRNVVLTLLCHFLLSFHTNAVQAMIFIFLPNPRAPTDTFTDMFHFSGGLGLPSAQVGIATAIIGFTGLPLQIFVYPRLQHKLGTLLSLRTFLPLSAVSYILMPFLVLLPRIPGVFWPALTFVIILKTVSRTFILPATTILINNSVSDPSSLGTIHGIAQSISSAARTLGPIIGGWGIGVGLKNNMVGAMWWALGAEAIIGWLMLWCIYEGEGAAKDKMDEEEEI</sequence>
<reference evidence="9" key="1">
    <citation type="submission" date="2022-12" db="EMBL/GenBank/DDBJ databases">
        <authorList>
            <person name="Petersen C."/>
        </authorList>
    </citation>
    <scope>NUCLEOTIDE SEQUENCE</scope>
    <source>
        <strain evidence="9">IBT 29677</strain>
    </source>
</reference>
<feature type="transmembrane region" description="Helical" evidence="7">
    <location>
        <begin position="239"/>
        <end position="258"/>
    </location>
</feature>
<comment type="caution">
    <text evidence="9">The sequence shown here is derived from an EMBL/GenBank/DDBJ whole genome shotgun (WGS) entry which is preliminary data.</text>
</comment>
<feature type="transmembrane region" description="Helical" evidence="7">
    <location>
        <begin position="397"/>
        <end position="422"/>
    </location>
</feature>
<name>A0A9X0BBC3_9EURO</name>
<evidence type="ECO:0000313" key="9">
    <source>
        <dbReference type="EMBL" id="KAJ5403540.1"/>
    </source>
</evidence>
<evidence type="ECO:0000256" key="6">
    <source>
        <dbReference type="SAM" id="MobiDB-lite"/>
    </source>
</evidence>
<gene>
    <name evidence="9" type="ORF">N7509_003411</name>
</gene>
<dbReference type="Proteomes" id="UP001147747">
    <property type="component" value="Unassembled WGS sequence"/>
</dbReference>
<dbReference type="OrthoDB" id="10262656at2759"/>
<feature type="domain" description="Major facilitator superfamily (MFS) profile" evidence="8">
    <location>
        <begin position="107"/>
        <end position="605"/>
    </location>
</feature>
<feature type="compositionally biased region" description="Polar residues" evidence="6">
    <location>
        <begin position="339"/>
        <end position="352"/>
    </location>
</feature>
<dbReference type="Pfam" id="PF07690">
    <property type="entry name" value="MFS_1"/>
    <property type="match status" value="1"/>
</dbReference>
<evidence type="ECO:0000259" key="8">
    <source>
        <dbReference type="PROSITE" id="PS50850"/>
    </source>
</evidence>
<dbReference type="PRINTS" id="PR01035">
    <property type="entry name" value="TCRTETA"/>
</dbReference>
<keyword evidence="2" id="KW-0813">Transport</keyword>
<dbReference type="RefSeq" id="XP_056490782.1">
    <property type="nucleotide sequence ID" value="XM_056628048.1"/>
</dbReference>
<feature type="region of interest" description="Disordered" evidence="6">
    <location>
        <begin position="339"/>
        <end position="373"/>
    </location>
</feature>
<feature type="compositionally biased region" description="Polar residues" evidence="6">
    <location>
        <begin position="26"/>
        <end position="35"/>
    </location>
</feature>
<feature type="compositionally biased region" description="Polar residues" evidence="6">
    <location>
        <begin position="44"/>
        <end position="53"/>
    </location>
</feature>
<proteinExistence type="predicted"/>
<keyword evidence="5 7" id="KW-0472">Membrane</keyword>
<evidence type="ECO:0000256" key="1">
    <source>
        <dbReference type="ARBA" id="ARBA00004141"/>
    </source>
</evidence>
<dbReference type="InterPro" id="IPR020846">
    <property type="entry name" value="MFS_dom"/>
</dbReference>
<dbReference type="GeneID" id="81367028"/>
<feature type="transmembrane region" description="Helical" evidence="7">
    <location>
        <begin position="479"/>
        <end position="501"/>
    </location>
</feature>
<dbReference type="EMBL" id="JAPZBU010000005">
    <property type="protein sequence ID" value="KAJ5403540.1"/>
    <property type="molecule type" value="Genomic_DNA"/>
</dbReference>
<dbReference type="InterPro" id="IPR011701">
    <property type="entry name" value="MFS"/>
</dbReference>
<evidence type="ECO:0000256" key="7">
    <source>
        <dbReference type="SAM" id="Phobius"/>
    </source>
</evidence>
<evidence type="ECO:0000313" key="10">
    <source>
        <dbReference type="Proteomes" id="UP001147747"/>
    </source>
</evidence>
<keyword evidence="10" id="KW-1185">Reference proteome</keyword>
<reference evidence="9" key="2">
    <citation type="journal article" date="2023" name="IMA Fungus">
        <title>Comparative genomic study of the Penicillium genus elucidates a diverse pangenome and 15 lateral gene transfer events.</title>
        <authorList>
            <person name="Petersen C."/>
            <person name="Sorensen T."/>
            <person name="Nielsen M.R."/>
            <person name="Sondergaard T.E."/>
            <person name="Sorensen J.L."/>
            <person name="Fitzpatrick D.A."/>
            <person name="Frisvad J.C."/>
            <person name="Nielsen K.L."/>
        </authorList>
    </citation>
    <scope>NUCLEOTIDE SEQUENCE</scope>
    <source>
        <strain evidence="9">IBT 29677</strain>
    </source>
</reference>
<accession>A0A9X0BBC3</accession>
<feature type="transmembrane region" description="Helical" evidence="7">
    <location>
        <begin position="180"/>
        <end position="196"/>
    </location>
</feature>
<feature type="transmembrane region" description="Helical" evidence="7">
    <location>
        <begin position="582"/>
        <end position="601"/>
    </location>
</feature>
<dbReference type="GO" id="GO:0022857">
    <property type="term" value="F:transmembrane transporter activity"/>
    <property type="evidence" value="ECO:0007669"/>
    <property type="project" value="InterPro"/>
</dbReference>
<feature type="transmembrane region" description="Helical" evidence="7">
    <location>
        <begin position="442"/>
        <end position="467"/>
    </location>
</feature>
<dbReference type="PANTHER" id="PTHR23504">
    <property type="entry name" value="MAJOR FACILITATOR SUPERFAMILY DOMAIN-CONTAINING PROTEIN 10"/>
    <property type="match status" value="1"/>
</dbReference>
<feature type="transmembrane region" description="Helical" evidence="7">
    <location>
        <begin position="202"/>
        <end position="227"/>
    </location>
</feature>
<evidence type="ECO:0000256" key="3">
    <source>
        <dbReference type="ARBA" id="ARBA00022692"/>
    </source>
</evidence>
<dbReference type="PROSITE" id="PS50850">
    <property type="entry name" value="MFS"/>
    <property type="match status" value="1"/>
</dbReference>
<evidence type="ECO:0000256" key="5">
    <source>
        <dbReference type="ARBA" id="ARBA00023136"/>
    </source>
</evidence>
<dbReference type="InterPro" id="IPR001958">
    <property type="entry name" value="Tet-R_TetA/multi-R_MdtG-like"/>
</dbReference>
<dbReference type="AlphaFoldDB" id="A0A9X0BBC3"/>
<dbReference type="Gene3D" id="1.20.1250.20">
    <property type="entry name" value="MFS general substrate transporter like domains"/>
    <property type="match status" value="1"/>
</dbReference>
<keyword evidence="4 7" id="KW-1133">Transmembrane helix</keyword>
<feature type="compositionally biased region" description="Polar residues" evidence="6">
    <location>
        <begin position="73"/>
        <end position="86"/>
    </location>
</feature>
<organism evidence="9 10">
    <name type="scientific">Penicillium cosmopolitanum</name>
    <dbReference type="NCBI Taxonomy" id="1131564"/>
    <lineage>
        <taxon>Eukaryota</taxon>
        <taxon>Fungi</taxon>
        <taxon>Dikarya</taxon>
        <taxon>Ascomycota</taxon>
        <taxon>Pezizomycotina</taxon>
        <taxon>Eurotiomycetes</taxon>
        <taxon>Eurotiomycetidae</taxon>
        <taxon>Eurotiales</taxon>
        <taxon>Aspergillaceae</taxon>
        <taxon>Penicillium</taxon>
    </lineage>
</organism>
<keyword evidence="3 7" id="KW-0812">Transmembrane</keyword>
<comment type="subcellular location">
    <subcellularLocation>
        <location evidence="1">Membrane</location>
        <topology evidence="1">Multi-pass membrane protein</topology>
    </subcellularLocation>
</comment>
<feature type="transmembrane region" description="Helical" evidence="7">
    <location>
        <begin position="292"/>
        <end position="314"/>
    </location>
</feature>
<evidence type="ECO:0000256" key="4">
    <source>
        <dbReference type="ARBA" id="ARBA00022989"/>
    </source>
</evidence>
<dbReference type="GO" id="GO:0016020">
    <property type="term" value="C:membrane"/>
    <property type="evidence" value="ECO:0007669"/>
    <property type="project" value="UniProtKB-SubCell"/>
</dbReference>
<feature type="region of interest" description="Disordered" evidence="6">
    <location>
        <begin position="1"/>
        <end position="100"/>
    </location>
</feature>
<dbReference type="InterPro" id="IPR036259">
    <property type="entry name" value="MFS_trans_sf"/>
</dbReference>
<dbReference type="SUPFAM" id="SSF103473">
    <property type="entry name" value="MFS general substrate transporter"/>
    <property type="match status" value="1"/>
</dbReference>
<protein>
    <submittedName>
        <fullName evidence="9">Tetracycline-efflux transporter</fullName>
    </submittedName>
</protein>
<feature type="transmembrane region" description="Helical" evidence="7">
    <location>
        <begin position="145"/>
        <end position="168"/>
    </location>
</feature>
<evidence type="ECO:0000256" key="2">
    <source>
        <dbReference type="ARBA" id="ARBA00022448"/>
    </source>
</evidence>
<dbReference type="PANTHER" id="PTHR23504:SF6">
    <property type="entry name" value="MULTIDRUG TRANSPORTER, PUTATIVE (AFU_ORTHOLOGUE AFUA_4G08740)-RELATED"/>
    <property type="match status" value="1"/>
</dbReference>